<dbReference type="Pfam" id="PF18946">
    <property type="entry name" value="Apex"/>
    <property type="match status" value="1"/>
</dbReference>
<dbReference type="Pfam" id="PF06890">
    <property type="entry name" value="Phage_Mu_Gp45"/>
    <property type="match status" value="1"/>
</dbReference>
<proteinExistence type="predicted"/>
<organism evidence="3 4">
    <name type="scientific">Kingella bonacorsii</name>
    <dbReference type="NCBI Taxonomy" id="2796361"/>
    <lineage>
        <taxon>Bacteria</taxon>
        <taxon>Pseudomonadati</taxon>
        <taxon>Pseudomonadota</taxon>
        <taxon>Betaproteobacteria</taxon>
        <taxon>Neisseriales</taxon>
        <taxon>Neisseriaceae</taxon>
        <taxon>Kingella</taxon>
    </lineage>
</organism>
<feature type="region of interest" description="Disordered" evidence="1">
    <location>
        <begin position="190"/>
        <end position="209"/>
    </location>
</feature>
<dbReference type="InterPro" id="IPR013046">
    <property type="entry name" value="GpV/Gp45"/>
</dbReference>
<dbReference type="RefSeq" id="WP_200523421.1">
    <property type="nucleotide sequence ID" value="NZ_JAEHNZ010000006.1"/>
</dbReference>
<dbReference type="EMBL" id="JAEHNZ010000006">
    <property type="protein sequence ID" value="MBK0397494.1"/>
    <property type="molecule type" value="Genomic_DNA"/>
</dbReference>
<sequence length="209" mass="21647">MSLAKLAKRTAQVARGVQDGIRQAFRGKVAATQSGEPIQRVQVQGLADETLQDVEQLQQFGFTSHAPAGSEMIVLPLGGDTTHGIVIASEHGSFRVKNLQGGEVAVYDQSGSSIVLKQGRLIEMDCDNLVIRANQKVRIDSPLVEASAQVLAKGQITGQNGLAISGGEGGDAVRIIGSLKTTGDVVAGNISTQQHTHPGDSGGTTGAAQ</sequence>
<name>A0ABS1BW39_9NEIS</name>
<protein>
    <submittedName>
        <fullName evidence="3">Phage baseplate assembly protein V</fullName>
    </submittedName>
</protein>
<comment type="caution">
    <text evidence="3">The sequence shown here is derived from an EMBL/GenBank/DDBJ whole genome shotgun (WGS) entry which is preliminary data.</text>
</comment>
<evidence type="ECO:0000313" key="3">
    <source>
        <dbReference type="EMBL" id="MBK0397494.1"/>
    </source>
</evidence>
<reference evidence="3 4" key="1">
    <citation type="journal article" date="2021" name="Pathogens">
        <title>Isolation and Characterization of Kingella bonacorsii sp. nov., A Novel Kingella Species Detected in a Stable Periodontitis Subject.</title>
        <authorList>
            <person name="Antezack A."/>
            <person name="Boxberger M."/>
            <person name="Rolland C."/>
            <person name="Monnet-Corti V."/>
            <person name="La Scola B."/>
        </authorList>
    </citation>
    <scope>NUCLEOTIDE SEQUENCE [LARGE SCALE GENOMIC DNA]</scope>
    <source>
        <strain evidence="3 4">Marseille-Q4569</strain>
    </source>
</reference>
<evidence type="ECO:0000256" key="1">
    <source>
        <dbReference type="SAM" id="MobiDB-lite"/>
    </source>
</evidence>
<dbReference type="InterPro" id="IPR044033">
    <property type="entry name" value="GpV-like_apex"/>
</dbReference>
<feature type="domain" description="Bacteriophage Mu Gp45 N-terminal" evidence="2">
    <location>
        <begin position="26"/>
        <end position="92"/>
    </location>
</feature>
<dbReference type="InterPro" id="IPR014462">
    <property type="entry name" value="Phage_Mu_Gp45"/>
</dbReference>
<keyword evidence="4" id="KW-1185">Reference proteome</keyword>
<feature type="compositionally biased region" description="Gly residues" evidence="1">
    <location>
        <begin position="200"/>
        <end position="209"/>
    </location>
</feature>
<dbReference type="PIRSF" id="PIRSF012337">
    <property type="entry name" value="gp45"/>
    <property type="match status" value="1"/>
</dbReference>
<evidence type="ECO:0000259" key="2">
    <source>
        <dbReference type="Pfam" id="PF06890"/>
    </source>
</evidence>
<gene>
    <name evidence="3" type="ORF">JDW22_13175</name>
</gene>
<dbReference type="NCBIfam" id="TIGR01644">
    <property type="entry name" value="phage_P2_V"/>
    <property type="match status" value="1"/>
</dbReference>
<dbReference type="InterPro" id="IPR053861">
    <property type="entry name" value="Phage_Mu_Gp45_N"/>
</dbReference>
<evidence type="ECO:0000313" key="4">
    <source>
        <dbReference type="Proteomes" id="UP000614058"/>
    </source>
</evidence>
<dbReference type="Proteomes" id="UP000614058">
    <property type="component" value="Unassembled WGS sequence"/>
</dbReference>
<accession>A0ABS1BW39</accession>